<accession>A0A7J6HKY6</accession>
<dbReference type="EMBL" id="JAATIP010000198">
    <property type="protein sequence ID" value="KAF4360803.1"/>
    <property type="molecule type" value="Genomic_DNA"/>
</dbReference>
<dbReference type="PANTHER" id="PTHR33130:SF43">
    <property type="entry name" value="OS01G0688600 PROTEIN"/>
    <property type="match status" value="1"/>
</dbReference>
<dbReference type="PANTHER" id="PTHR33130">
    <property type="entry name" value="PUTATIVE (DUF1639)-RELATED"/>
    <property type="match status" value="1"/>
</dbReference>
<dbReference type="Proteomes" id="UP000525078">
    <property type="component" value="Unassembled WGS sequence"/>
</dbReference>
<dbReference type="Pfam" id="PF07797">
    <property type="entry name" value="DUF1639"/>
    <property type="match status" value="1"/>
</dbReference>
<dbReference type="AlphaFoldDB" id="A0A7J6HKY6"/>
<evidence type="ECO:0000256" key="1">
    <source>
        <dbReference type="SAM" id="MobiDB-lite"/>
    </source>
</evidence>
<evidence type="ECO:0000313" key="2">
    <source>
        <dbReference type="EMBL" id="KAF4360803.1"/>
    </source>
</evidence>
<sequence>MVCVREGDSQQRVLKTSSVSMAVAPARTKPLHNFDLPCLKWGNQKYLRCMRDDSNGGGGGVTGGEIDRRSDSLRFQSSLNNRRRESESEKRKFRSPKPVFQDNDGKEGIAAMSEKLILELKTVSEKLNDELLAERDAEAEKQSAQSGSMPPRKLRARKVSVSLEVEEAQGFNKNSGIEEIKANYSPLRSETNNGVKLTRQVRGLSPPENKERVKFSAKLAKKEIEEDFISLLGHKPPRRPKKRPRNVQRQLDCLFPGMFLNEITIDTYKVPDETETGKR</sequence>
<dbReference type="InterPro" id="IPR012438">
    <property type="entry name" value="DUF1639"/>
</dbReference>
<dbReference type="Proteomes" id="UP000583929">
    <property type="component" value="Unassembled WGS sequence"/>
</dbReference>
<keyword evidence="5" id="KW-1185">Reference proteome</keyword>
<feature type="region of interest" description="Disordered" evidence="1">
    <location>
        <begin position="77"/>
        <end position="106"/>
    </location>
</feature>
<name>A0A7J6HKY6_CANSA</name>
<gene>
    <name evidence="2" type="ORF">F8388_015126</name>
    <name evidence="3" type="ORF">G4B88_010832</name>
</gene>
<evidence type="ECO:0000313" key="5">
    <source>
        <dbReference type="Proteomes" id="UP000583929"/>
    </source>
</evidence>
<organism evidence="3 5">
    <name type="scientific">Cannabis sativa</name>
    <name type="common">Hemp</name>
    <name type="synonym">Marijuana</name>
    <dbReference type="NCBI Taxonomy" id="3483"/>
    <lineage>
        <taxon>Eukaryota</taxon>
        <taxon>Viridiplantae</taxon>
        <taxon>Streptophyta</taxon>
        <taxon>Embryophyta</taxon>
        <taxon>Tracheophyta</taxon>
        <taxon>Spermatophyta</taxon>
        <taxon>Magnoliopsida</taxon>
        <taxon>eudicotyledons</taxon>
        <taxon>Gunneridae</taxon>
        <taxon>Pentapetalae</taxon>
        <taxon>rosids</taxon>
        <taxon>fabids</taxon>
        <taxon>Rosales</taxon>
        <taxon>Cannabaceae</taxon>
        <taxon>Cannabis</taxon>
    </lineage>
</organism>
<dbReference type="EMBL" id="JAATIQ010000040">
    <property type="protein sequence ID" value="KAF4395368.1"/>
    <property type="molecule type" value="Genomic_DNA"/>
</dbReference>
<comment type="caution">
    <text evidence="3">The sequence shown here is derived from an EMBL/GenBank/DDBJ whole genome shotgun (WGS) entry which is preliminary data.</text>
</comment>
<reference evidence="4 5" key="1">
    <citation type="journal article" date="2020" name="bioRxiv">
        <title>Sequence and annotation of 42 cannabis genomes reveals extensive copy number variation in cannabinoid synthesis and pathogen resistance genes.</title>
        <authorList>
            <person name="Mckernan K.J."/>
            <person name="Helbert Y."/>
            <person name="Kane L.T."/>
            <person name="Ebling H."/>
            <person name="Zhang L."/>
            <person name="Liu B."/>
            <person name="Eaton Z."/>
            <person name="Mclaughlin S."/>
            <person name="Kingan S."/>
            <person name="Baybayan P."/>
            <person name="Concepcion G."/>
            <person name="Jordan M."/>
            <person name="Riva A."/>
            <person name="Barbazuk W."/>
            <person name="Harkins T."/>
        </authorList>
    </citation>
    <scope>NUCLEOTIDE SEQUENCE [LARGE SCALE GENOMIC DNA]</scope>
    <source>
        <strain evidence="4 5">cv. Jamaican Lion 4</strain>
        <strain evidence="3">Father</strain>
        <strain evidence="2">Mother</strain>
        <tissue evidence="3">Leaf</tissue>
    </source>
</reference>
<evidence type="ECO:0000313" key="4">
    <source>
        <dbReference type="Proteomes" id="UP000525078"/>
    </source>
</evidence>
<evidence type="ECO:0000313" key="3">
    <source>
        <dbReference type="EMBL" id="KAF4395368.1"/>
    </source>
</evidence>
<feature type="region of interest" description="Disordered" evidence="1">
    <location>
        <begin position="135"/>
        <end position="155"/>
    </location>
</feature>
<proteinExistence type="predicted"/>
<protein>
    <submittedName>
        <fullName evidence="3">Uncharacterized protein</fullName>
    </submittedName>
</protein>